<dbReference type="VEuPathDB" id="FungiDB:PSHT_02291"/>
<comment type="caution">
    <text evidence="1">The sequence shown here is derived from an EMBL/GenBank/DDBJ whole genome shotgun (WGS) entry which is preliminary data.</text>
</comment>
<dbReference type="Proteomes" id="UP000239156">
    <property type="component" value="Unassembled WGS sequence"/>
</dbReference>
<dbReference type="EMBL" id="PKSL01000107">
    <property type="protein sequence ID" value="POW04801.1"/>
    <property type="molecule type" value="Genomic_DNA"/>
</dbReference>
<dbReference type="AlphaFoldDB" id="A0A2S4UAB9"/>
<proteinExistence type="predicted"/>
<reference evidence="1 3" key="1">
    <citation type="submission" date="2017-12" db="EMBL/GenBank/DDBJ databases">
        <title>Gene loss provides genomic basis for host adaptation in cereal stripe rust fungi.</title>
        <authorList>
            <person name="Xia C."/>
        </authorList>
    </citation>
    <scope>NUCLEOTIDE SEQUENCE [LARGE SCALE GENOMIC DNA]</scope>
    <source>
        <strain evidence="1 3">93-210</strain>
    </source>
</reference>
<evidence type="ECO:0000313" key="3">
    <source>
        <dbReference type="Proteomes" id="UP000239156"/>
    </source>
</evidence>
<evidence type="ECO:0000313" key="2">
    <source>
        <dbReference type="EMBL" id="POW04801.1"/>
    </source>
</evidence>
<dbReference type="VEuPathDB" id="FungiDB:PSTT_16963"/>
<accession>A0A2S4UAB9</accession>
<dbReference type="VEuPathDB" id="FungiDB:PSTT_10143"/>
<organism evidence="1 3">
    <name type="scientific">Puccinia striiformis</name>
    <dbReference type="NCBI Taxonomy" id="27350"/>
    <lineage>
        <taxon>Eukaryota</taxon>
        <taxon>Fungi</taxon>
        <taxon>Dikarya</taxon>
        <taxon>Basidiomycota</taxon>
        <taxon>Pucciniomycotina</taxon>
        <taxon>Pucciniomycetes</taxon>
        <taxon>Pucciniales</taxon>
        <taxon>Pucciniaceae</taxon>
        <taxon>Puccinia</taxon>
    </lineage>
</organism>
<dbReference type="EMBL" id="PKSL01000439">
    <property type="protein sequence ID" value="POV94222.1"/>
    <property type="molecule type" value="Genomic_DNA"/>
</dbReference>
<sequence length="94" mass="10871">MNFFFPVYVEIRCAPYTGISLLFKQLATKYKDTDLQFYRVNLEDNNMLASEAGVKTSDLRRFILYRNCIQVETFKGSLPDCLKAMFIVAQLGIL</sequence>
<name>A0A2S4UAB9_9BASI</name>
<evidence type="ECO:0008006" key="4">
    <source>
        <dbReference type="Google" id="ProtNLM"/>
    </source>
</evidence>
<evidence type="ECO:0000313" key="1">
    <source>
        <dbReference type="EMBL" id="POV94222.1"/>
    </source>
</evidence>
<dbReference type="Gene3D" id="3.40.30.10">
    <property type="entry name" value="Glutaredoxin"/>
    <property type="match status" value="1"/>
</dbReference>
<keyword evidence="3" id="KW-1185">Reference proteome</keyword>
<protein>
    <recommendedName>
        <fullName evidence="4">Thioredoxin domain-containing protein</fullName>
    </recommendedName>
</protein>
<gene>
    <name evidence="2" type="ORF">PSTT_10143</name>
    <name evidence="1" type="ORF">PSTT_16963</name>
</gene>